<keyword evidence="7" id="KW-0325">Glycoprotein</keyword>
<evidence type="ECO:0000256" key="3">
    <source>
        <dbReference type="ARBA" id="ARBA00022729"/>
    </source>
</evidence>
<evidence type="ECO:0000256" key="2">
    <source>
        <dbReference type="ARBA" id="ARBA00022692"/>
    </source>
</evidence>
<keyword evidence="2 8" id="KW-0812">Transmembrane</keyword>
<keyword evidence="5 8" id="KW-0472">Membrane</keyword>
<evidence type="ECO:0000313" key="11">
    <source>
        <dbReference type="Ensembl" id="ENSOMYP00000068121.2"/>
    </source>
</evidence>
<evidence type="ECO:0000256" key="9">
    <source>
        <dbReference type="SAM" id="SignalP"/>
    </source>
</evidence>
<evidence type="ECO:0000256" key="7">
    <source>
        <dbReference type="ARBA" id="ARBA00023180"/>
    </source>
</evidence>
<reference evidence="11" key="3">
    <citation type="submission" date="2025-09" db="UniProtKB">
        <authorList>
            <consortium name="Ensembl"/>
        </authorList>
    </citation>
    <scope>IDENTIFICATION</scope>
</reference>
<dbReference type="GeneTree" id="ENSGT00440000033872"/>
<dbReference type="PROSITE" id="PS00458">
    <property type="entry name" value="ANF_RECEPTORS"/>
    <property type="match status" value="1"/>
</dbReference>
<proteinExistence type="predicted"/>
<reference evidence="11" key="2">
    <citation type="submission" date="2025-08" db="UniProtKB">
        <authorList>
            <consortium name="Ensembl"/>
        </authorList>
    </citation>
    <scope>IDENTIFICATION</scope>
</reference>
<dbReference type="SUPFAM" id="SSF53822">
    <property type="entry name" value="Periplasmic binding protein-like I"/>
    <property type="match status" value="2"/>
</dbReference>
<dbReference type="InterPro" id="IPR001828">
    <property type="entry name" value="ANF_lig-bd_rcpt"/>
</dbReference>
<organism evidence="11 12">
    <name type="scientific">Oncorhynchus mykiss</name>
    <name type="common">Rainbow trout</name>
    <name type="synonym">Salmo gairdneri</name>
    <dbReference type="NCBI Taxonomy" id="8022"/>
    <lineage>
        <taxon>Eukaryota</taxon>
        <taxon>Metazoa</taxon>
        <taxon>Chordata</taxon>
        <taxon>Craniata</taxon>
        <taxon>Vertebrata</taxon>
        <taxon>Euteleostomi</taxon>
        <taxon>Actinopterygii</taxon>
        <taxon>Neopterygii</taxon>
        <taxon>Teleostei</taxon>
        <taxon>Protacanthopterygii</taxon>
        <taxon>Salmoniformes</taxon>
        <taxon>Salmonidae</taxon>
        <taxon>Salmoninae</taxon>
        <taxon>Oncorhynchus</taxon>
    </lineage>
</organism>
<keyword evidence="12" id="KW-1185">Reference proteome</keyword>
<dbReference type="PANTHER" id="PTHR44755:SF11">
    <property type="entry name" value="ATRIAL NATRIURETIC PEPTIDE RECEPTOR 3 ISOFORM X1"/>
    <property type="match status" value="1"/>
</dbReference>
<dbReference type="Proteomes" id="UP000694395">
    <property type="component" value="Chromosome 6"/>
</dbReference>
<dbReference type="InterPro" id="IPR028082">
    <property type="entry name" value="Peripla_BP_I"/>
</dbReference>
<accession>A0A8C7SM96</accession>
<sequence>MPCYISVCLYIWLGLLPGRTSATVIEDIEVLVMLPKNNSYMFSIARVAPAIEYAKQRLKIGGGVYSGFNFNLRYEDSNCGNDALFSLVDRSCEKKPDLVLGPVCEYAAAPVVRMASHWNIPVISTGALASGFSDKEKEYSHLTRISPSYLKMAETFSAMFRHFNWKDALLIFDDDKEERNCYFTLEGVHLKLMEEYQTVHIAINTKEEGLNADDIINYIYESEVVIMCAGADVVRDIMLAVHRRRLTNGSYIFFNIELFNSSSYGKNTHQHNVPSPKYILCCSLHIYSVVPNIYTLLFPALHIHSVVPSPTYILCCSQPYIYTLLFPALHIHSVVPSPTYILCCSQPYIYTLLFPALHIHSVVPSPTYILCCSQPYIYTLLFPALHIYSVVPSPTYIQPCCNAWPCCNACKDLPTMHISMPRAALHSYRQKLFNMSKMSPLFHLSLFGFLGNGSWKRGDRYDSEARQAYSALNTVTLLRTVKPEFDNFSLEVKRSIQKAGLPDCDDCDNINMFVEGFHDALLLYALALHEAIRNGLTKKDGAEITYRMWNRTFEGIAGQVSMDFNGDRYGDFSVMSMTNTEAGTYETVCNYFGVNESFQMLPVFNPELFTLKGRHRVHHTDLPDKSCGLGVSAVTGIIVGALLGTALLIAFYFIRKNYTITIERRAARDEHDIGKHRQLREDSVRSTFSAA</sequence>
<dbReference type="GO" id="GO:0017046">
    <property type="term" value="F:peptide hormone binding"/>
    <property type="evidence" value="ECO:0007669"/>
    <property type="project" value="TreeGrafter"/>
</dbReference>
<evidence type="ECO:0000256" key="6">
    <source>
        <dbReference type="ARBA" id="ARBA00023170"/>
    </source>
</evidence>
<evidence type="ECO:0000256" key="8">
    <source>
        <dbReference type="SAM" id="Phobius"/>
    </source>
</evidence>
<evidence type="ECO:0000313" key="12">
    <source>
        <dbReference type="Proteomes" id="UP000694395"/>
    </source>
</evidence>
<dbReference type="InterPro" id="IPR001170">
    <property type="entry name" value="ANPR/GUC"/>
</dbReference>
<dbReference type="PRINTS" id="PR00255">
    <property type="entry name" value="NATPEPTIDER"/>
</dbReference>
<feature type="domain" description="Receptor ligand binding region" evidence="10">
    <location>
        <begin position="47"/>
        <end position="579"/>
    </location>
</feature>
<dbReference type="Gene3D" id="3.40.50.2300">
    <property type="match status" value="2"/>
</dbReference>
<reference evidence="11" key="1">
    <citation type="submission" date="2020-07" db="EMBL/GenBank/DDBJ databases">
        <title>A long reads based de novo assembly of the rainbow trout Arlee double haploid line genome.</title>
        <authorList>
            <person name="Gao G."/>
            <person name="Palti Y."/>
        </authorList>
    </citation>
    <scope>NUCLEOTIDE SEQUENCE [LARGE SCALE GENOMIC DNA]</scope>
</reference>
<dbReference type="GO" id="GO:0007165">
    <property type="term" value="P:signal transduction"/>
    <property type="evidence" value="ECO:0007669"/>
    <property type="project" value="TreeGrafter"/>
</dbReference>
<dbReference type="GO" id="GO:0016941">
    <property type="term" value="F:natriuretic peptide receptor activity"/>
    <property type="evidence" value="ECO:0007669"/>
    <property type="project" value="TreeGrafter"/>
</dbReference>
<dbReference type="PANTHER" id="PTHR44755">
    <property type="entry name" value="NATRIURETIC PEPTIDE RECEPTOR 3-RELATED"/>
    <property type="match status" value="1"/>
</dbReference>
<dbReference type="AlphaFoldDB" id="A0A8C7SM96"/>
<evidence type="ECO:0000256" key="5">
    <source>
        <dbReference type="ARBA" id="ARBA00023136"/>
    </source>
</evidence>
<feature type="signal peptide" evidence="9">
    <location>
        <begin position="1"/>
        <end position="22"/>
    </location>
</feature>
<keyword evidence="3 9" id="KW-0732">Signal</keyword>
<evidence type="ECO:0000256" key="4">
    <source>
        <dbReference type="ARBA" id="ARBA00022989"/>
    </source>
</evidence>
<dbReference type="Ensembl" id="ENSOMYT00000074213.2">
    <property type="protein sequence ID" value="ENSOMYP00000068121.2"/>
    <property type="gene ID" value="ENSOMYG00000031590.2"/>
</dbReference>
<comment type="subcellular location">
    <subcellularLocation>
        <location evidence="1">Membrane</location>
        <topology evidence="1">Single-pass type I membrane protein</topology>
    </subcellularLocation>
</comment>
<protein>
    <submittedName>
        <fullName evidence="11">Natriuretic peptide receptor 3</fullName>
    </submittedName>
</protein>
<feature type="transmembrane region" description="Helical" evidence="8">
    <location>
        <begin position="629"/>
        <end position="654"/>
    </location>
</feature>
<evidence type="ECO:0000259" key="10">
    <source>
        <dbReference type="Pfam" id="PF01094"/>
    </source>
</evidence>
<dbReference type="GO" id="GO:0016020">
    <property type="term" value="C:membrane"/>
    <property type="evidence" value="ECO:0007669"/>
    <property type="project" value="UniProtKB-SubCell"/>
</dbReference>
<feature type="chain" id="PRO_5035471913" evidence="9">
    <location>
        <begin position="23"/>
        <end position="691"/>
    </location>
</feature>
<dbReference type="FunFam" id="3.40.50.2300:FF:000147">
    <property type="entry name" value="Atrial natriuretic peptide receptor 3"/>
    <property type="match status" value="1"/>
</dbReference>
<dbReference type="Pfam" id="PF01094">
    <property type="entry name" value="ANF_receptor"/>
    <property type="match status" value="1"/>
</dbReference>
<dbReference type="InterPro" id="IPR052612">
    <property type="entry name" value="ANP_Clearance_Receptor"/>
</dbReference>
<name>A0A8C7SM96_ONCMY</name>
<keyword evidence="4 8" id="KW-1133">Transmembrane helix</keyword>
<keyword evidence="6" id="KW-0675">Receptor</keyword>
<evidence type="ECO:0000256" key="1">
    <source>
        <dbReference type="ARBA" id="ARBA00004479"/>
    </source>
</evidence>